<organism evidence="2 3">
    <name type="scientific">Taenia crassiceps</name>
    <dbReference type="NCBI Taxonomy" id="6207"/>
    <lineage>
        <taxon>Eukaryota</taxon>
        <taxon>Metazoa</taxon>
        <taxon>Spiralia</taxon>
        <taxon>Lophotrochozoa</taxon>
        <taxon>Platyhelminthes</taxon>
        <taxon>Cestoda</taxon>
        <taxon>Eucestoda</taxon>
        <taxon>Cyclophyllidea</taxon>
        <taxon>Taeniidae</taxon>
        <taxon>Taenia</taxon>
    </lineage>
</organism>
<keyword evidence="1" id="KW-1133">Transmembrane helix</keyword>
<accession>A0ABR4QC81</accession>
<gene>
    <name evidence="2" type="ORF">TcWFU_001346</name>
</gene>
<feature type="transmembrane region" description="Helical" evidence="1">
    <location>
        <begin position="88"/>
        <end position="107"/>
    </location>
</feature>
<keyword evidence="1" id="KW-0812">Transmembrane</keyword>
<dbReference type="Proteomes" id="UP001651158">
    <property type="component" value="Unassembled WGS sequence"/>
</dbReference>
<sequence>MRWQHRRHLTDLRADSNCDVHSVFNAGPFEPPSQISSKCLHNVAQSLELGVVNLMVRDWELIEYIIVAFFSVLDVVAVPQVIVVQMDVVAAAMAWVGVAAVIANSAVADVAPMAEDAFVVPAVHPAAVVVQAVGAVAASKLDAVPVSTTVGERAAAAAAIRCRKTMTIAVAKYLNNCESLRANKWSSLFLPSFFTLGSNCNATLIFFVEGIKNEYFVLIHDSIMEMISMF</sequence>
<comment type="caution">
    <text evidence="2">The sequence shown here is derived from an EMBL/GenBank/DDBJ whole genome shotgun (WGS) entry which is preliminary data.</text>
</comment>
<feature type="transmembrane region" description="Helical" evidence="1">
    <location>
        <begin position="61"/>
        <end position="82"/>
    </location>
</feature>
<keyword evidence="1" id="KW-0472">Membrane</keyword>
<evidence type="ECO:0000313" key="3">
    <source>
        <dbReference type="Proteomes" id="UP001651158"/>
    </source>
</evidence>
<evidence type="ECO:0000256" key="1">
    <source>
        <dbReference type="SAM" id="Phobius"/>
    </source>
</evidence>
<proteinExistence type="predicted"/>
<reference evidence="2 3" key="1">
    <citation type="journal article" date="2022" name="Front. Cell. Infect. Microbiol.">
        <title>The Genomes of Two Strains of Taenia crassiceps the Animal Model for the Study of Human Cysticercosis.</title>
        <authorList>
            <person name="Bobes R.J."/>
            <person name="Estrada K."/>
            <person name="Rios-Valencia D.G."/>
            <person name="Calderon-Gallegos A."/>
            <person name="de la Torre P."/>
            <person name="Carrero J.C."/>
            <person name="Sanchez-Flores A."/>
            <person name="Laclette J.P."/>
        </authorList>
    </citation>
    <scope>NUCLEOTIDE SEQUENCE [LARGE SCALE GENOMIC DNA]</scope>
    <source>
        <strain evidence="2">WFUcys</strain>
    </source>
</reference>
<dbReference type="EMBL" id="JAKROA010000004">
    <property type="protein sequence ID" value="KAL5107341.1"/>
    <property type="molecule type" value="Genomic_DNA"/>
</dbReference>
<keyword evidence="3" id="KW-1185">Reference proteome</keyword>
<protein>
    <submittedName>
        <fullName evidence="2">Uncharacterized protein</fullName>
    </submittedName>
</protein>
<name>A0ABR4QC81_9CEST</name>
<evidence type="ECO:0000313" key="2">
    <source>
        <dbReference type="EMBL" id="KAL5107341.1"/>
    </source>
</evidence>